<dbReference type="EMBL" id="BAABEZ010000022">
    <property type="protein sequence ID" value="GAA4455559.1"/>
    <property type="molecule type" value="Genomic_DNA"/>
</dbReference>
<sequence length="271" mass="28500">MRNKQYFFTKGLKQFLLLLLLALPFCSNAADGDFPAQPNPPALVNDFAHFLSDQERGTLEQKLRSYRDSTSTEIAIVTLQSIGQYDIADYTVQLFNKWHVGGKEHDNGVLILVAKEQRKIWITTGYGMEGALPDGLLGQIIRREMEPNFKRGDYFIAFDKASDAIILAARGEYKADPSDDDQGRKSKGGPGTAVILLIVVIVIIAASRRGGGGGGGGLLNSAGWIAASMLSNRHRSSGWGGGWGGGSSGGGGGFGGFGGGSSGGGGAGGGW</sequence>
<dbReference type="Gene3D" id="3.10.310.50">
    <property type="match status" value="1"/>
</dbReference>
<dbReference type="PANTHER" id="PTHR30373">
    <property type="entry name" value="UPF0603 PROTEIN YGCG"/>
    <property type="match status" value="1"/>
</dbReference>
<dbReference type="RefSeq" id="WP_344826088.1">
    <property type="nucleotide sequence ID" value="NZ_BAABEZ010000022.1"/>
</dbReference>
<protein>
    <recommendedName>
        <fullName evidence="3">TPM domain-containing protein</fullName>
    </recommendedName>
</protein>
<evidence type="ECO:0000313" key="5">
    <source>
        <dbReference type="Proteomes" id="UP001501410"/>
    </source>
</evidence>
<gene>
    <name evidence="4" type="ORF">GCM10023092_19420</name>
</gene>
<feature type="signal peptide" evidence="2">
    <location>
        <begin position="1"/>
        <end position="29"/>
    </location>
</feature>
<evidence type="ECO:0000259" key="3">
    <source>
        <dbReference type="Pfam" id="PF04536"/>
    </source>
</evidence>
<dbReference type="Proteomes" id="UP001501410">
    <property type="component" value="Unassembled WGS sequence"/>
</dbReference>
<name>A0ABP8MWB5_9BACT</name>
<keyword evidence="1" id="KW-0812">Transmembrane</keyword>
<evidence type="ECO:0000256" key="2">
    <source>
        <dbReference type="SAM" id="SignalP"/>
    </source>
</evidence>
<evidence type="ECO:0000313" key="4">
    <source>
        <dbReference type="EMBL" id="GAA4455559.1"/>
    </source>
</evidence>
<accession>A0ABP8MWB5</accession>
<dbReference type="Pfam" id="PF04536">
    <property type="entry name" value="TPM_phosphatase"/>
    <property type="match status" value="1"/>
</dbReference>
<evidence type="ECO:0000256" key="1">
    <source>
        <dbReference type="SAM" id="Phobius"/>
    </source>
</evidence>
<dbReference type="PANTHER" id="PTHR30373:SF2">
    <property type="entry name" value="UPF0603 PROTEIN YGCG"/>
    <property type="match status" value="1"/>
</dbReference>
<feature type="chain" id="PRO_5045825361" description="TPM domain-containing protein" evidence="2">
    <location>
        <begin position="30"/>
        <end position="271"/>
    </location>
</feature>
<organism evidence="4 5">
    <name type="scientific">Rurimicrobium arvi</name>
    <dbReference type="NCBI Taxonomy" id="2049916"/>
    <lineage>
        <taxon>Bacteria</taxon>
        <taxon>Pseudomonadati</taxon>
        <taxon>Bacteroidota</taxon>
        <taxon>Chitinophagia</taxon>
        <taxon>Chitinophagales</taxon>
        <taxon>Chitinophagaceae</taxon>
        <taxon>Rurimicrobium</taxon>
    </lineage>
</organism>
<dbReference type="InterPro" id="IPR007621">
    <property type="entry name" value="TPM_dom"/>
</dbReference>
<keyword evidence="5" id="KW-1185">Reference proteome</keyword>
<keyword evidence="1" id="KW-1133">Transmembrane helix</keyword>
<reference evidence="5" key="1">
    <citation type="journal article" date="2019" name="Int. J. Syst. Evol. Microbiol.">
        <title>The Global Catalogue of Microorganisms (GCM) 10K type strain sequencing project: providing services to taxonomists for standard genome sequencing and annotation.</title>
        <authorList>
            <consortium name="The Broad Institute Genomics Platform"/>
            <consortium name="The Broad Institute Genome Sequencing Center for Infectious Disease"/>
            <person name="Wu L."/>
            <person name="Ma J."/>
        </authorList>
    </citation>
    <scope>NUCLEOTIDE SEQUENCE [LARGE SCALE GENOMIC DNA]</scope>
    <source>
        <strain evidence="5">JCM 31921</strain>
    </source>
</reference>
<keyword evidence="2" id="KW-0732">Signal</keyword>
<proteinExistence type="predicted"/>
<keyword evidence="1" id="KW-0472">Membrane</keyword>
<comment type="caution">
    <text evidence="4">The sequence shown here is derived from an EMBL/GenBank/DDBJ whole genome shotgun (WGS) entry which is preliminary data.</text>
</comment>
<feature type="transmembrane region" description="Helical" evidence="1">
    <location>
        <begin position="188"/>
        <end position="206"/>
    </location>
</feature>
<feature type="domain" description="TPM" evidence="3">
    <location>
        <begin position="44"/>
        <end position="166"/>
    </location>
</feature>